<dbReference type="PANTHER" id="PTHR48045">
    <property type="entry name" value="UDP-GLYCOSYLTRANSFERASE 72B1"/>
    <property type="match status" value="1"/>
</dbReference>
<dbReference type="CDD" id="cd03784">
    <property type="entry name" value="GT1_Gtf-like"/>
    <property type="match status" value="1"/>
</dbReference>
<dbReference type="Proteomes" id="UP000886520">
    <property type="component" value="Chromosome 7"/>
</dbReference>
<protein>
    <recommendedName>
        <fullName evidence="5">Glycosyltransferase</fullName>
    </recommendedName>
</protein>
<dbReference type="InterPro" id="IPR002213">
    <property type="entry name" value="UDP_glucos_trans"/>
</dbReference>
<evidence type="ECO:0008006" key="5">
    <source>
        <dbReference type="Google" id="ProtNLM"/>
    </source>
</evidence>
<sequence>MAGGEARHVLVVPWSGEGHVIGMLRLALLLAAQKGLLISFGYPARAHALALKRGKLPNFPPSLRVHVVEDGLPAPDHEPPRLHHLRDSSLMIVQSLEALLQQHVAPSSETALSLLAANCCDAALDGANEINSSPSWPPVCCIISDTFLAETQALANSFSIPRIHFWTGNATVYNIFLHVPQLLAKGILLHSNGIGKVEYPLIDFIPGLPACHVTQLPWDLIQKYEVSQPMIEFLINAFSSTKDADRILVHSVYELEKHVYDAMQAQGFRIYAIGPLFETNSESGAARNECLDWLDRQKTASVVYVAFGTVTGLSLLEMQSMALGLEASNQPFLWVVPKDPLATISNSSESFWEGFIERTVSGWKGCIVAWAPQKEVLKHKAVGAFISHCGWNSVLESLWGGVPIVTCCRVAEQNCNAKSVVEEWKVGIEMERKDDGGFTTEAVRKAIVEVMGNQEVKARALHIKQVVRHAVGAHGTSHSNLTSLIDHLLHLPVPRQVI</sequence>
<dbReference type="AlphaFoldDB" id="A0A9D4ZJE8"/>
<keyword evidence="4" id="KW-1185">Reference proteome</keyword>
<dbReference type="PANTHER" id="PTHR48045:SF31">
    <property type="entry name" value="UDP-GLYCOSYLTRANSFERASE 76B1-LIKE"/>
    <property type="match status" value="1"/>
</dbReference>
<accession>A0A9D4ZJE8</accession>
<gene>
    <name evidence="3" type="ORF">GOP47_0007637</name>
</gene>
<keyword evidence="2" id="KW-0808">Transferase</keyword>
<comment type="caution">
    <text evidence="3">The sequence shown here is derived from an EMBL/GenBank/DDBJ whole genome shotgun (WGS) entry which is preliminary data.</text>
</comment>
<reference evidence="3" key="1">
    <citation type="submission" date="2021-01" db="EMBL/GenBank/DDBJ databases">
        <title>Adiantum capillus-veneris genome.</title>
        <authorList>
            <person name="Fang Y."/>
            <person name="Liao Q."/>
        </authorList>
    </citation>
    <scope>NUCLEOTIDE SEQUENCE</scope>
    <source>
        <strain evidence="3">H3</strain>
        <tissue evidence="3">Leaf</tissue>
    </source>
</reference>
<evidence type="ECO:0000313" key="4">
    <source>
        <dbReference type="Proteomes" id="UP000886520"/>
    </source>
</evidence>
<dbReference type="OrthoDB" id="5835829at2759"/>
<dbReference type="Gene3D" id="3.40.50.2000">
    <property type="entry name" value="Glycogen Phosphorylase B"/>
    <property type="match status" value="2"/>
</dbReference>
<name>A0A9D4ZJE8_ADICA</name>
<proteinExistence type="inferred from homology"/>
<evidence type="ECO:0000256" key="2">
    <source>
        <dbReference type="ARBA" id="ARBA00022679"/>
    </source>
</evidence>
<evidence type="ECO:0000313" key="3">
    <source>
        <dbReference type="EMBL" id="KAI5077813.1"/>
    </source>
</evidence>
<evidence type="ECO:0000256" key="1">
    <source>
        <dbReference type="ARBA" id="ARBA00009995"/>
    </source>
</evidence>
<dbReference type="GO" id="GO:0008194">
    <property type="term" value="F:UDP-glycosyltransferase activity"/>
    <property type="evidence" value="ECO:0007669"/>
    <property type="project" value="InterPro"/>
</dbReference>
<dbReference type="EMBL" id="JABFUD020000007">
    <property type="protein sequence ID" value="KAI5077813.1"/>
    <property type="molecule type" value="Genomic_DNA"/>
</dbReference>
<comment type="similarity">
    <text evidence="1">Belongs to the UDP-glycosyltransferase family.</text>
</comment>
<dbReference type="SUPFAM" id="SSF53756">
    <property type="entry name" value="UDP-Glycosyltransferase/glycogen phosphorylase"/>
    <property type="match status" value="1"/>
</dbReference>
<organism evidence="3 4">
    <name type="scientific">Adiantum capillus-veneris</name>
    <name type="common">Maidenhair fern</name>
    <dbReference type="NCBI Taxonomy" id="13818"/>
    <lineage>
        <taxon>Eukaryota</taxon>
        <taxon>Viridiplantae</taxon>
        <taxon>Streptophyta</taxon>
        <taxon>Embryophyta</taxon>
        <taxon>Tracheophyta</taxon>
        <taxon>Polypodiopsida</taxon>
        <taxon>Polypodiidae</taxon>
        <taxon>Polypodiales</taxon>
        <taxon>Pteridineae</taxon>
        <taxon>Pteridaceae</taxon>
        <taxon>Vittarioideae</taxon>
        <taxon>Adiantum</taxon>
    </lineage>
</organism>
<dbReference type="Pfam" id="PF00201">
    <property type="entry name" value="UDPGT"/>
    <property type="match status" value="1"/>
</dbReference>
<dbReference type="FunFam" id="3.40.50.2000:FF:000056">
    <property type="entry name" value="Glycosyltransferase"/>
    <property type="match status" value="1"/>
</dbReference>